<proteinExistence type="predicted"/>
<name>X1HWV3_9ZZZZ</name>
<feature type="non-terminal residue" evidence="1">
    <location>
        <position position="1"/>
    </location>
</feature>
<comment type="caution">
    <text evidence="1">The sequence shown here is derived from an EMBL/GenBank/DDBJ whole genome shotgun (WGS) entry which is preliminary data.</text>
</comment>
<dbReference type="EMBL" id="BARU01032768">
    <property type="protein sequence ID" value="GAH74631.1"/>
    <property type="molecule type" value="Genomic_DNA"/>
</dbReference>
<gene>
    <name evidence="1" type="ORF">S03H2_51637</name>
</gene>
<protein>
    <submittedName>
        <fullName evidence="1">Uncharacterized protein</fullName>
    </submittedName>
</protein>
<evidence type="ECO:0000313" key="1">
    <source>
        <dbReference type="EMBL" id="GAH74631.1"/>
    </source>
</evidence>
<accession>X1HWV3</accession>
<organism evidence="1">
    <name type="scientific">marine sediment metagenome</name>
    <dbReference type="NCBI Taxonomy" id="412755"/>
    <lineage>
        <taxon>unclassified sequences</taxon>
        <taxon>metagenomes</taxon>
        <taxon>ecological metagenomes</taxon>
    </lineage>
</organism>
<dbReference type="AlphaFoldDB" id="X1HWV3"/>
<sequence length="42" mass="5006">PYIQVYQPISGEKRFAGEKSREDNLFVRRWSRPAIIKTINKL</sequence>
<reference evidence="1" key="1">
    <citation type="journal article" date="2014" name="Front. Microbiol.">
        <title>High frequency of phylogenetically diverse reductive dehalogenase-homologous genes in deep subseafloor sedimentary metagenomes.</title>
        <authorList>
            <person name="Kawai M."/>
            <person name="Futagami T."/>
            <person name="Toyoda A."/>
            <person name="Takaki Y."/>
            <person name="Nishi S."/>
            <person name="Hori S."/>
            <person name="Arai W."/>
            <person name="Tsubouchi T."/>
            <person name="Morono Y."/>
            <person name="Uchiyama I."/>
            <person name="Ito T."/>
            <person name="Fujiyama A."/>
            <person name="Inagaki F."/>
            <person name="Takami H."/>
        </authorList>
    </citation>
    <scope>NUCLEOTIDE SEQUENCE</scope>
    <source>
        <strain evidence="1">Expedition CK06-06</strain>
    </source>
</reference>